<reference evidence="1" key="2">
    <citation type="submission" date="2020-09" db="EMBL/GenBank/DDBJ databases">
        <authorList>
            <person name="Sun Q."/>
            <person name="Ohkuma M."/>
        </authorList>
    </citation>
    <scope>NUCLEOTIDE SEQUENCE</scope>
    <source>
        <strain evidence="1">JCM 31311</strain>
    </source>
</reference>
<organism evidence="1 2">
    <name type="scientific">Deinococcus ruber</name>
    <dbReference type="NCBI Taxonomy" id="1848197"/>
    <lineage>
        <taxon>Bacteria</taxon>
        <taxon>Thermotogati</taxon>
        <taxon>Deinococcota</taxon>
        <taxon>Deinococci</taxon>
        <taxon>Deinococcales</taxon>
        <taxon>Deinococcaceae</taxon>
        <taxon>Deinococcus</taxon>
    </lineage>
</organism>
<evidence type="ECO:0000313" key="2">
    <source>
        <dbReference type="Proteomes" id="UP000603865"/>
    </source>
</evidence>
<dbReference type="AlphaFoldDB" id="A0A918CLH7"/>
<dbReference type="Proteomes" id="UP000603865">
    <property type="component" value="Unassembled WGS sequence"/>
</dbReference>
<comment type="caution">
    <text evidence="1">The sequence shown here is derived from an EMBL/GenBank/DDBJ whole genome shotgun (WGS) entry which is preliminary data.</text>
</comment>
<name>A0A918CLH7_9DEIO</name>
<gene>
    <name evidence="1" type="ORF">GCM10008957_45140</name>
</gene>
<sequence>MLMGLGLVVLAIIMGTALRLLQSLTPHPAGDRAKARRAAPTPGLNVADVKRTLMENLARAQQSGDPLWLYDASAALTDYLPTTLALHAQTHGAAVTPELEAALANIVRIATARQARPDTDAWQIQQRFLQARAEEAGAATSDPLKLK</sequence>
<proteinExistence type="predicted"/>
<reference evidence="1" key="1">
    <citation type="journal article" date="2014" name="Int. J. Syst. Evol. Microbiol.">
        <title>Complete genome sequence of Corynebacterium casei LMG S-19264T (=DSM 44701T), isolated from a smear-ripened cheese.</title>
        <authorList>
            <consortium name="US DOE Joint Genome Institute (JGI-PGF)"/>
            <person name="Walter F."/>
            <person name="Albersmeier A."/>
            <person name="Kalinowski J."/>
            <person name="Ruckert C."/>
        </authorList>
    </citation>
    <scope>NUCLEOTIDE SEQUENCE</scope>
    <source>
        <strain evidence="1">JCM 31311</strain>
    </source>
</reference>
<dbReference type="EMBL" id="BMQL01000045">
    <property type="protein sequence ID" value="GGR29002.1"/>
    <property type="molecule type" value="Genomic_DNA"/>
</dbReference>
<protein>
    <submittedName>
        <fullName evidence="1">Uncharacterized protein</fullName>
    </submittedName>
</protein>
<accession>A0A918CLH7</accession>
<keyword evidence="2" id="KW-1185">Reference proteome</keyword>
<evidence type="ECO:0000313" key="1">
    <source>
        <dbReference type="EMBL" id="GGR29002.1"/>
    </source>
</evidence>